<organism evidence="2 3">
    <name type="scientific">Sphingomonas sediminicola</name>
    <dbReference type="NCBI Taxonomy" id="386874"/>
    <lineage>
        <taxon>Bacteria</taxon>
        <taxon>Pseudomonadati</taxon>
        <taxon>Pseudomonadota</taxon>
        <taxon>Alphaproteobacteria</taxon>
        <taxon>Sphingomonadales</taxon>
        <taxon>Sphingomonadaceae</taxon>
        <taxon>Sphingomonas</taxon>
    </lineage>
</organism>
<reference evidence="2 3" key="1">
    <citation type="submission" date="2020-08" db="EMBL/GenBank/DDBJ databases">
        <title>Genome sequence of Sphingomonas sediminicola KACC 15039T.</title>
        <authorList>
            <person name="Hyun D.-W."/>
            <person name="Bae J.-W."/>
        </authorList>
    </citation>
    <scope>NUCLEOTIDE SEQUENCE [LARGE SCALE GENOMIC DNA]</scope>
    <source>
        <strain evidence="2 3">KACC 15039</strain>
    </source>
</reference>
<keyword evidence="1" id="KW-0732">Signal</keyword>
<accession>A0ABX6T922</accession>
<evidence type="ECO:0000313" key="3">
    <source>
        <dbReference type="Proteomes" id="UP000516105"/>
    </source>
</evidence>
<evidence type="ECO:0000313" key="2">
    <source>
        <dbReference type="EMBL" id="QNP46354.1"/>
    </source>
</evidence>
<dbReference type="Proteomes" id="UP000516105">
    <property type="component" value="Chromosome"/>
</dbReference>
<dbReference type="Gene3D" id="2.60.120.10">
    <property type="entry name" value="Jelly Rolls"/>
    <property type="match status" value="1"/>
</dbReference>
<dbReference type="RefSeq" id="WP_187709307.1">
    <property type="nucleotide sequence ID" value="NZ_CP060782.1"/>
</dbReference>
<feature type="chain" id="PRO_5045580308" description="Cupin domain-containing protein" evidence="1">
    <location>
        <begin position="26"/>
        <end position="162"/>
    </location>
</feature>
<sequence>MKHHQILLATGTLLASAWISAPALATPASGFSAVQTFKGAFPPLEVKGDKTDKWDVKIDTKDDSDIYVVRNSIAIGGQSGWHSHPGPSLITVTLGEITVYESDDPLCQPKIYRAGEGFVDSGDHAHLLKNESGAAAETVATQFLPVGSTRRNDEPQPNNCSF</sequence>
<feature type="signal peptide" evidence="1">
    <location>
        <begin position="1"/>
        <end position="25"/>
    </location>
</feature>
<proteinExistence type="predicted"/>
<dbReference type="SUPFAM" id="SSF51182">
    <property type="entry name" value="RmlC-like cupins"/>
    <property type="match status" value="1"/>
</dbReference>
<dbReference type="InterPro" id="IPR011051">
    <property type="entry name" value="RmlC_Cupin_sf"/>
</dbReference>
<evidence type="ECO:0000256" key="1">
    <source>
        <dbReference type="SAM" id="SignalP"/>
    </source>
</evidence>
<dbReference type="InterPro" id="IPR014710">
    <property type="entry name" value="RmlC-like_jellyroll"/>
</dbReference>
<gene>
    <name evidence="2" type="ORF">H9L14_03945</name>
</gene>
<dbReference type="EMBL" id="CP060782">
    <property type="protein sequence ID" value="QNP46354.1"/>
    <property type="molecule type" value="Genomic_DNA"/>
</dbReference>
<name>A0ABX6T922_9SPHN</name>
<evidence type="ECO:0008006" key="4">
    <source>
        <dbReference type="Google" id="ProtNLM"/>
    </source>
</evidence>
<protein>
    <recommendedName>
        <fullName evidence="4">Cupin domain-containing protein</fullName>
    </recommendedName>
</protein>
<keyword evidence="3" id="KW-1185">Reference proteome</keyword>